<evidence type="ECO:0000256" key="1">
    <source>
        <dbReference type="SAM" id="Phobius"/>
    </source>
</evidence>
<evidence type="ECO:0000313" key="3">
    <source>
        <dbReference type="Proteomes" id="UP000239485"/>
    </source>
</evidence>
<dbReference type="OrthoDB" id="4922321at2"/>
<sequence length="500" mass="50000">MRGWTRRRARARSVHGLGALLEDLYTALLAFAMTAASLLSVAEDLGADLRVGRGAPVVDGPFLDPGWIAVLLAAAGVVALAGLAARTGPVSLTWAQSAWWLPLPVDRRTLLRPAALRWPAVAAVLGAAPGAGLVLVLAARPDATALACGAVLGAATAAAAVLLPALAQTAGAEQAARRVADTALAALPLAGVLVAVLAVPRLVLSVPPALPVLVVLATCGAAFAVDVLSPMVRDRSLREHGDTTGQAHLALLSLDLGGLSAALSAQRRVRVRPVSRLLAASRWPTARWRAPAALVCADLLLLLRTPRALLRLAVTACLPVAALAAPSPWPVVLAVLVGGYAGAAPTAAAVRAAQLCPALDALLPLGDAAVRAHRMVVPVAATALWGAAAGALLGLSTGGVGEWVLLGALAGPVWGAAAVRAARRPAPDFARPLIATPMGAVPTGLGAALATGPDVALVGALPMLLALVGSGPSPLLVPVQAVLTVLALLVAAATGSSRPR</sequence>
<feature type="transmembrane region" description="Helical" evidence="1">
    <location>
        <begin position="375"/>
        <end position="397"/>
    </location>
</feature>
<dbReference type="InterPro" id="IPR046264">
    <property type="entry name" value="DUF6297"/>
</dbReference>
<dbReference type="RefSeq" id="WP_104432717.1">
    <property type="nucleotide sequence ID" value="NZ_PTJD01000006.1"/>
</dbReference>
<dbReference type="EMBL" id="PTJD01000006">
    <property type="protein sequence ID" value="PPK95348.1"/>
    <property type="molecule type" value="Genomic_DNA"/>
</dbReference>
<feature type="transmembrane region" description="Helical" evidence="1">
    <location>
        <begin position="475"/>
        <end position="494"/>
    </location>
</feature>
<feature type="transmembrane region" description="Helical" evidence="1">
    <location>
        <begin position="403"/>
        <end position="422"/>
    </location>
</feature>
<reference evidence="2 3" key="1">
    <citation type="submission" date="2018-02" db="EMBL/GenBank/DDBJ databases">
        <title>Genomic Encyclopedia of Archaeal and Bacterial Type Strains, Phase II (KMG-II): from individual species to whole genera.</title>
        <authorList>
            <person name="Goeker M."/>
        </authorList>
    </citation>
    <scope>NUCLEOTIDE SEQUENCE [LARGE SCALE GENOMIC DNA]</scope>
    <source>
        <strain evidence="2 3">DSM 22857</strain>
    </source>
</reference>
<keyword evidence="1" id="KW-0472">Membrane</keyword>
<accession>A0A2S6IMB4</accession>
<proteinExistence type="predicted"/>
<dbReference type="Proteomes" id="UP000239485">
    <property type="component" value="Unassembled WGS sequence"/>
</dbReference>
<dbReference type="Pfam" id="PF19814">
    <property type="entry name" value="DUF6297"/>
    <property type="match status" value="1"/>
</dbReference>
<feature type="transmembrane region" description="Helical" evidence="1">
    <location>
        <begin position="209"/>
        <end position="228"/>
    </location>
</feature>
<name>A0A2S6IMB4_9ACTN</name>
<keyword evidence="3" id="KW-1185">Reference proteome</keyword>
<evidence type="ECO:0000313" key="2">
    <source>
        <dbReference type="EMBL" id="PPK95348.1"/>
    </source>
</evidence>
<keyword evidence="1" id="KW-1133">Transmembrane helix</keyword>
<feature type="transmembrane region" description="Helical" evidence="1">
    <location>
        <begin position="116"/>
        <end position="138"/>
    </location>
</feature>
<keyword evidence="1" id="KW-0812">Transmembrane</keyword>
<feature type="transmembrane region" description="Helical" evidence="1">
    <location>
        <begin position="144"/>
        <end position="167"/>
    </location>
</feature>
<feature type="transmembrane region" description="Helical" evidence="1">
    <location>
        <begin position="20"/>
        <end position="42"/>
    </location>
</feature>
<feature type="transmembrane region" description="Helical" evidence="1">
    <location>
        <begin position="179"/>
        <end position="203"/>
    </location>
</feature>
<feature type="transmembrane region" description="Helical" evidence="1">
    <location>
        <begin position="66"/>
        <end position="85"/>
    </location>
</feature>
<gene>
    <name evidence="2" type="ORF">CLV92_106169</name>
</gene>
<evidence type="ECO:0008006" key="4">
    <source>
        <dbReference type="Google" id="ProtNLM"/>
    </source>
</evidence>
<dbReference type="AlphaFoldDB" id="A0A2S6IMB4"/>
<organism evidence="2 3">
    <name type="scientific">Kineococcus xinjiangensis</name>
    <dbReference type="NCBI Taxonomy" id="512762"/>
    <lineage>
        <taxon>Bacteria</taxon>
        <taxon>Bacillati</taxon>
        <taxon>Actinomycetota</taxon>
        <taxon>Actinomycetes</taxon>
        <taxon>Kineosporiales</taxon>
        <taxon>Kineosporiaceae</taxon>
        <taxon>Kineococcus</taxon>
    </lineage>
</organism>
<protein>
    <recommendedName>
        <fullName evidence="4">ABC-2 type transport system permease protein</fullName>
    </recommendedName>
</protein>
<comment type="caution">
    <text evidence="2">The sequence shown here is derived from an EMBL/GenBank/DDBJ whole genome shotgun (WGS) entry which is preliminary data.</text>
</comment>